<comment type="caution">
    <text evidence="2">The sequence shown here is derived from an EMBL/GenBank/DDBJ whole genome shotgun (WGS) entry which is preliminary data.</text>
</comment>
<protein>
    <recommendedName>
        <fullName evidence="4">FLYWCH-type domain-containing protein</fullName>
    </recommendedName>
</protein>
<gene>
    <name evidence="2" type="ORF">BpHYR1_045001</name>
</gene>
<sequence length="225" mass="25764">MNQNFLKENRNESPSGFAYTKERGPNKLGKVSWKCEFTTKCNARGYSVGFEPPFTLTVLHKNHGPDFTRHQVLQSNVEIKNRAEISRDKARTIIAETNKEISLDAVMKLPNYDASRAKIQRARSNKAGAGKEFDELSKVEIKEELKVTYRNEKFLWGDSGSDDPERILALAFVKSEDVIEGFDLIKKKIRVAPRFPISTWNLYDRIMKSQPRTTNAVEAWHNALT</sequence>
<organism evidence="2 3">
    <name type="scientific">Brachionus plicatilis</name>
    <name type="common">Marine rotifer</name>
    <name type="synonym">Brachionus muelleri</name>
    <dbReference type="NCBI Taxonomy" id="10195"/>
    <lineage>
        <taxon>Eukaryota</taxon>
        <taxon>Metazoa</taxon>
        <taxon>Spiralia</taxon>
        <taxon>Gnathifera</taxon>
        <taxon>Rotifera</taxon>
        <taxon>Eurotatoria</taxon>
        <taxon>Monogononta</taxon>
        <taxon>Pseudotrocha</taxon>
        <taxon>Ploima</taxon>
        <taxon>Brachionidae</taxon>
        <taxon>Brachionus</taxon>
    </lineage>
</organism>
<name>A0A3M7QF41_BRAPC</name>
<evidence type="ECO:0000313" key="3">
    <source>
        <dbReference type="Proteomes" id="UP000276133"/>
    </source>
</evidence>
<evidence type="ECO:0000313" key="2">
    <source>
        <dbReference type="EMBL" id="RNA09555.1"/>
    </source>
</evidence>
<feature type="region of interest" description="Disordered" evidence="1">
    <location>
        <begin position="1"/>
        <end position="21"/>
    </location>
</feature>
<dbReference type="Proteomes" id="UP000276133">
    <property type="component" value="Unassembled WGS sequence"/>
</dbReference>
<accession>A0A3M7QF41</accession>
<keyword evidence="3" id="KW-1185">Reference proteome</keyword>
<dbReference type="OrthoDB" id="7697804at2759"/>
<proteinExistence type="predicted"/>
<evidence type="ECO:0008006" key="4">
    <source>
        <dbReference type="Google" id="ProtNLM"/>
    </source>
</evidence>
<reference evidence="2 3" key="1">
    <citation type="journal article" date="2018" name="Sci. Rep.">
        <title>Genomic signatures of local adaptation to the degree of environmental predictability in rotifers.</title>
        <authorList>
            <person name="Franch-Gras L."/>
            <person name="Hahn C."/>
            <person name="Garcia-Roger E.M."/>
            <person name="Carmona M.J."/>
            <person name="Serra M."/>
            <person name="Gomez A."/>
        </authorList>
    </citation>
    <scope>NUCLEOTIDE SEQUENCE [LARGE SCALE GENOMIC DNA]</scope>
    <source>
        <strain evidence="2">HYR1</strain>
    </source>
</reference>
<dbReference type="EMBL" id="REGN01006445">
    <property type="protein sequence ID" value="RNA09555.1"/>
    <property type="molecule type" value="Genomic_DNA"/>
</dbReference>
<evidence type="ECO:0000256" key="1">
    <source>
        <dbReference type="SAM" id="MobiDB-lite"/>
    </source>
</evidence>
<dbReference type="AlphaFoldDB" id="A0A3M7QF41"/>
<feature type="non-terminal residue" evidence="2">
    <location>
        <position position="225"/>
    </location>
</feature>